<dbReference type="PRINTS" id="PR00080">
    <property type="entry name" value="SDRFAMILY"/>
</dbReference>
<dbReference type="PANTHER" id="PTHR43180">
    <property type="entry name" value="3-OXOACYL-(ACYL-CARRIER-PROTEIN) REDUCTASE (AFU_ORTHOLOGUE AFUA_6G11210)"/>
    <property type="match status" value="1"/>
</dbReference>
<sequence>MSLFQPDPSTFTTLKSTPKTIVITGGSSGIGLATARLLSHLNPSHNLVLIDLQAPPPSFTHSPAHLLIHTCNITSWASQRAGFAAAYTKFGRIDLVFVNAGIAEHHDQFFNDELDAAGELKEPDRRVLNIDMDAAADTTKLAIHYLRKNKNPSGGSIALTASLAGYLASAGAPLYSAAKHGVVGLMRALKQECAKLHISIAVVAPAITTTPILTGNNRTHRSSTSAEDYAREMAAVGVPINKPESIALAVCWLFDQGMGANGAGIFVQKDKFADLESGLARSREHWMGKEMLEDFRGGRKAPLFQRLGSSYKAYIAQNLSMLPTETGKLGTFHIKR</sequence>
<gene>
    <name evidence="4" type="ORF">P280DRAFT_265039</name>
</gene>
<keyword evidence="2" id="KW-0560">Oxidoreductase</keyword>
<organism evidence="4 5">
    <name type="scientific">Massarina eburnea CBS 473.64</name>
    <dbReference type="NCBI Taxonomy" id="1395130"/>
    <lineage>
        <taxon>Eukaryota</taxon>
        <taxon>Fungi</taxon>
        <taxon>Dikarya</taxon>
        <taxon>Ascomycota</taxon>
        <taxon>Pezizomycotina</taxon>
        <taxon>Dothideomycetes</taxon>
        <taxon>Pleosporomycetidae</taxon>
        <taxon>Pleosporales</taxon>
        <taxon>Massarineae</taxon>
        <taxon>Massarinaceae</taxon>
        <taxon>Massarina</taxon>
    </lineage>
</organism>
<reference evidence="4" key="1">
    <citation type="journal article" date="2020" name="Stud. Mycol.">
        <title>101 Dothideomycetes genomes: a test case for predicting lifestyles and emergence of pathogens.</title>
        <authorList>
            <person name="Haridas S."/>
            <person name="Albert R."/>
            <person name="Binder M."/>
            <person name="Bloem J."/>
            <person name="Labutti K."/>
            <person name="Salamov A."/>
            <person name="Andreopoulos B."/>
            <person name="Baker S."/>
            <person name="Barry K."/>
            <person name="Bills G."/>
            <person name="Bluhm B."/>
            <person name="Cannon C."/>
            <person name="Castanera R."/>
            <person name="Culley D."/>
            <person name="Daum C."/>
            <person name="Ezra D."/>
            <person name="Gonzalez J."/>
            <person name="Henrissat B."/>
            <person name="Kuo A."/>
            <person name="Liang C."/>
            <person name="Lipzen A."/>
            <person name="Lutzoni F."/>
            <person name="Magnuson J."/>
            <person name="Mondo S."/>
            <person name="Nolan M."/>
            <person name="Ohm R."/>
            <person name="Pangilinan J."/>
            <person name="Park H.-J."/>
            <person name="Ramirez L."/>
            <person name="Alfaro M."/>
            <person name="Sun H."/>
            <person name="Tritt A."/>
            <person name="Yoshinaga Y."/>
            <person name="Zwiers L.-H."/>
            <person name="Turgeon B."/>
            <person name="Goodwin S."/>
            <person name="Spatafora J."/>
            <person name="Crous P."/>
            <person name="Grigoriev I."/>
        </authorList>
    </citation>
    <scope>NUCLEOTIDE SEQUENCE</scope>
    <source>
        <strain evidence="4">CBS 473.64</strain>
    </source>
</reference>
<dbReference type="InterPro" id="IPR036291">
    <property type="entry name" value="NAD(P)-bd_dom_sf"/>
</dbReference>
<evidence type="ECO:0000256" key="3">
    <source>
        <dbReference type="RuleBase" id="RU000363"/>
    </source>
</evidence>
<protein>
    <submittedName>
        <fullName evidence="4">NAD(P)-binding protein</fullName>
    </submittedName>
</protein>
<name>A0A6A6S6R7_9PLEO</name>
<dbReference type="SUPFAM" id="SSF51735">
    <property type="entry name" value="NAD(P)-binding Rossmann-fold domains"/>
    <property type="match status" value="1"/>
</dbReference>
<keyword evidence="5" id="KW-1185">Reference proteome</keyword>
<evidence type="ECO:0000256" key="2">
    <source>
        <dbReference type="ARBA" id="ARBA00023002"/>
    </source>
</evidence>
<dbReference type="PRINTS" id="PR00081">
    <property type="entry name" value="GDHRDH"/>
</dbReference>
<dbReference type="Gene3D" id="3.40.50.720">
    <property type="entry name" value="NAD(P)-binding Rossmann-like Domain"/>
    <property type="match status" value="1"/>
</dbReference>
<evidence type="ECO:0000313" key="4">
    <source>
        <dbReference type="EMBL" id="KAF2642433.1"/>
    </source>
</evidence>
<proteinExistence type="inferred from homology"/>
<dbReference type="EMBL" id="MU006781">
    <property type="protein sequence ID" value="KAF2642433.1"/>
    <property type="molecule type" value="Genomic_DNA"/>
</dbReference>
<evidence type="ECO:0000313" key="5">
    <source>
        <dbReference type="Proteomes" id="UP000799753"/>
    </source>
</evidence>
<accession>A0A6A6S6R7</accession>
<dbReference type="Proteomes" id="UP000799753">
    <property type="component" value="Unassembled WGS sequence"/>
</dbReference>
<dbReference type="Pfam" id="PF00106">
    <property type="entry name" value="adh_short"/>
    <property type="match status" value="1"/>
</dbReference>
<dbReference type="InterPro" id="IPR002347">
    <property type="entry name" value="SDR_fam"/>
</dbReference>
<comment type="similarity">
    <text evidence="1 3">Belongs to the short-chain dehydrogenases/reductases (SDR) family.</text>
</comment>
<dbReference type="GO" id="GO:0016491">
    <property type="term" value="F:oxidoreductase activity"/>
    <property type="evidence" value="ECO:0007669"/>
    <property type="project" value="UniProtKB-KW"/>
</dbReference>
<dbReference type="AlphaFoldDB" id="A0A6A6S6R7"/>
<dbReference type="OrthoDB" id="37659at2759"/>
<dbReference type="PANTHER" id="PTHR43180:SF80">
    <property type="entry name" value="NAD(P)-BINDING PROTEIN"/>
    <property type="match status" value="1"/>
</dbReference>
<evidence type="ECO:0000256" key="1">
    <source>
        <dbReference type="ARBA" id="ARBA00006484"/>
    </source>
</evidence>